<sequence>MNRTVEQLMDAKNGPVLDVSVVGQQETSAGASQVESLNQSVDEMFIKVDQLEQKLIEVEQFYSSSNTKHPNTPKGGSNLKDKDSEKFLASFKKRQQDAARKEAAAAKRMQELMRQFGTILRQITQHKWSGPFMQPVDVVGLGLHDYYEVIEKPMDFSTIKSKMEAKDGTGYKNVREICADVRLIFKNAMKYNEERDDVHVMAKTLLDKFETKWLQLLPKVDEEEKRRKEEEAEMQQDMQLAQEATHAKMARDLSFELDEIDTHLEKLRETVLQKCRKMTTEEKKRLGSAITRLSPEDINKALEIVAKSNPTFQSAGETVEVDIDAQSESTLWKLKFFVKDTIGQIKSSPSTGGNNNGENNQNSNNRRKREICDALAKTSQKKSKKLPT</sequence>
<evidence type="ECO:0000256" key="3">
    <source>
        <dbReference type="ARBA" id="ARBA00023163"/>
    </source>
</evidence>
<dbReference type="Gene3D" id="1.20.920.10">
    <property type="entry name" value="Bromodomain-like"/>
    <property type="match status" value="1"/>
</dbReference>
<dbReference type="InterPro" id="IPR038336">
    <property type="entry name" value="NET_sf"/>
</dbReference>
<proteinExistence type="predicted"/>
<dbReference type="EMBL" id="JACGWN010000003">
    <property type="protein sequence ID" value="KAL0456962.1"/>
    <property type="molecule type" value="Genomic_DNA"/>
</dbReference>
<dbReference type="InterPro" id="IPR001487">
    <property type="entry name" value="Bromodomain"/>
</dbReference>
<dbReference type="InterPro" id="IPR027353">
    <property type="entry name" value="NET_dom"/>
</dbReference>
<dbReference type="SMART" id="SM00297">
    <property type="entry name" value="BROMO"/>
    <property type="match status" value="1"/>
</dbReference>
<feature type="compositionally biased region" description="Basic residues" evidence="5">
    <location>
        <begin position="379"/>
        <end position="388"/>
    </location>
</feature>
<feature type="region of interest" description="Disordered" evidence="5">
    <location>
        <begin position="345"/>
        <end position="388"/>
    </location>
</feature>
<evidence type="ECO:0000256" key="1">
    <source>
        <dbReference type="ARBA" id="ARBA00023015"/>
    </source>
</evidence>
<reference evidence="8" key="1">
    <citation type="submission" date="2020-06" db="EMBL/GenBank/DDBJ databases">
        <authorList>
            <person name="Li T."/>
            <person name="Hu X."/>
            <person name="Zhang T."/>
            <person name="Song X."/>
            <person name="Zhang H."/>
            <person name="Dai N."/>
            <person name="Sheng W."/>
            <person name="Hou X."/>
            <person name="Wei L."/>
        </authorList>
    </citation>
    <scope>NUCLEOTIDE SEQUENCE</scope>
    <source>
        <strain evidence="8">KEN1</strain>
        <tissue evidence="8">Leaf</tissue>
    </source>
</reference>
<comment type="caution">
    <text evidence="8">The sequence shown here is derived from an EMBL/GenBank/DDBJ whole genome shotgun (WGS) entry which is preliminary data.</text>
</comment>
<keyword evidence="1" id="KW-0805">Transcription regulation</keyword>
<evidence type="ECO:0000313" key="8">
    <source>
        <dbReference type="EMBL" id="KAL0456962.1"/>
    </source>
</evidence>
<feature type="domain" description="Bromo" evidence="6">
    <location>
        <begin position="124"/>
        <end position="199"/>
    </location>
</feature>
<gene>
    <name evidence="8" type="ORF">Slati_1035400</name>
</gene>
<protein>
    <submittedName>
        <fullName evidence="8">Transcription factor GTE1</fullName>
    </submittedName>
</protein>
<dbReference type="PRINTS" id="PR00503">
    <property type="entry name" value="BROMODOMAIN"/>
</dbReference>
<dbReference type="AlphaFoldDB" id="A0AAW2XVM7"/>
<evidence type="ECO:0000259" key="6">
    <source>
        <dbReference type="PROSITE" id="PS50014"/>
    </source>
</evidence>
<evidence type="ECO:0000256" key="2">
    <source>
        <dbReference type="ARBA" id="ARBA00023117"/>
    </source>
</evidence>
<dbReference type="Pfam" id="PF00439">
    <property type="entry name" value="Bromodomain"/>
    <property type="match status" value="1"/>
</dbReference>
<keyword evidence="3" id="KW-0804">Transcription</keyword>
<dbReference type="PROSITE" id="PS51525">
    <property type="entry name" value="NET"/>
    <property type="match status" value="1"/>
</dbReference>
<accession>A0AAW2XVM7</accession>
<keyword evidence="2 4" id="KW-0103">Bromodomain</keyword>
<evidence type="ECO:0000256" key="4">
    <source>
        <dbReference type="PROSITE-ProRule" id="PRU00035"/>
    </source>
</evidence>
<dbReference type="InterPro" id="IPR036427">
    <property type="entry name" value="Bromodomain-like_sf"/>
</dbReference>
<feature type="region of interest" description="Disordered" evidence="5">
    <location>
        <begin position="62"/>
        <end position="82"/>
    </location>
</feature>
<evidence type="ECO:0000259" key="7">
    <source>
        <dbReference type="PROSITE" id="PS51525"/>
    </source>
</evidence>
<feature type="compositionally biased region" description="Low complexity" evidence="5">
    <location>
        <begin position="347"/>
        <end position="364"/>
    </location>
</feature>
<dbReference type="PANTHER" id="PTHR45926">
    <property type="entry name" value="OSJNBA0053K19.4 PROTEIN"/>
    <property type="match status" value="1"/>
</dbReference>
<evidence type="ECO:0000256" key="5">
    <source>
        <dbReference type="SAM" id="MobiDB-lite"/>
    </source>
</evidence>
<dbReference type="SUPFAM" id="SSF47370">
    <property type="entry name" value="Bromodomain"/>
    <property type="match status" value="1"/>
</dbReference>
<organism evidence="8">
    <name type="scientific">Sesamum latifolium</name>
    <dbReference type="NCBI Taxonomy" id="2727402"/>
    <lineage>
        <taxon>Eukaryota</taxon>
        <taxon>Viridiplantae</taxon>
        <taxon>Streptophyta</taxon>
        <taxon>Embryophyta</taxon>
        <taxon>Tracheophyta</taxon>
        <taxon>Spermatophyta</taxon>
        <taxon>Magnoliopsida</taxon>
        <taxon>eudicotyledons</taxon>
        <taxon>Gunneridae</taxon>
        <taxon>Pentapetalae</taxon>
        <taxon>asterids</taxon>
        <taxon>lamiids</taxon>
        <taxon>Lamiales</taxon>
        <taxon>Pedaliaceae</taxon>
        <taxon>Sesamum</taxon>
    </lineage>
</organism>
<feature type="domain" description="NET" evidence="7">
    <location>
        <begin position="268"/>
        <end position="349"/>
    </location>
</feature>
<dbReference type="Pfam" id="PF17035">
    <property type="entry name" value="BET"/>
    <property type="match status" value="1"/>
</dbReference>
<name>A0AAW2XVM7_9LAMI</name>
<reference evidence="8" key="2">
    <citation type="journal article" date="2024" name="Plant">
        <title>Genomic evolution and insights into agronomic trait innovations of Sesamum species.</title>
        <authorList>
            <person name="Miao H."/>
            <person name="Wang L."/>
            <person name="Qu L."/>
            <person name="Liu H."/>
            <person name="Sun Y."/>
            <person name="Le M."/>
            <person name="Wang Q."/>
            <person name="Wei S."/>
            <person name="Zheng Y."/>
            <person name="Lin W."/>
            <person name="Duan Y."/>
            <person name="Cao H."/>
            <person name="Xiong S."/>
            <person name="Wang X."/>
            <person name="Wei L."/>
            <person name="Li C."/>
            <person name="Ma Q."/>
            <person name="Ju M."/>
            <person name="Zhao R."/>
            <person name="Li G."/>
            <person name="Mu C."/>
            <person name="Tian Q."/>
            <person name="Mei H."/>
            <person name="Zhang T."/>
            <person name="Gao T."/>
            <person name="Zhang H."/>
        </authorList>
    </citation>
    <scope>NUCLEOTIDE SEQUENCE</scope>
    <source>
        <strain evidence="8">KEN1</strain>
    </source>
</reference>
<dbReference type="PROSITE" id="PS50014">
    <property type="entry name" value="BROMODOMAIN_2"/>
    <property type="match status" value="1"/>
</dbReference>
<dbReference type="Gene3D" id="1.20.1270.220">
    <property type="match status" value="1"/>
</dbReference>